<dbReference type="InterPro" id="IPR011050">
    <property type="entry name" value="Pectin_lyase_fold/virulence"/>
</dbReference>
<evidence type="ECO:0000256" key="11">
    <source>
        <dbReference type="SAM" id="SignalP"/>
    </source>
</evidence>
<evidence type="ECO:0000256" key="5">
    <source>
        <dbReference type="ARBA" id="ARBA00012272"/>
    </source>
</evidence>
<evidence type="ECO:0000256" key="6">
    <source>
        <dbReference type="ARBA" id="ARBA00022525"/>
    </source>
</evidence>
<comment type="similarity">
    <text evidence="4">Belongs to the polysaccharide lyase 3 family.</text>
</comment>
<dbReference type="GO" id="GO:0005576">
    <property type="term" value="C:extracellular region"/>
    <property type="evidence" value="ECO:0007669"/>
    <property type="project" value="UniProtKB-SubCell"/>
</dbReference>
<keyword evidence="6" id="KW-0964">Secreted</keyword>
<dbReference type="SUPFAM" id="SSF51126">
    <property type="entry name" value="Pectin lyase-like"/>
    <property type="match status" value="1"/>
</dbReference>
<dbReference type="InterPro" id="IPR013320">
    <property type="entry name" value="ConA-like_dom_sf"/>
</dbReference>
<dbReference type="OrthoDB" id="4298856at2"/>
<feature type="region of interest" description="Disordered" evidence="10">
    <location>
        <begin position="289"/>
        <end position="310"/>
    </location>
</feature>
<reference evidence="13 14" key="1">
    <citation type="submission" date="2017-09" db="EMBL/GenBank/DDBJ databases">
        <authorList>
            <person name="Ehlers B."/>
            <person name="Leendertz F.H."/>
        </authorList>
    </citation>
    <scope>NUCLEOTIDE SEQUENCE [LARGE SCALE GENOMIC DNA]</scope>
    <source>
        <strain evidence="13 14">CGMCC 4.6857</strain>
    </source>
</reference>
<dbReference type="EC" id="4.2.2.2" evidence="5"/>
<dbReference type="PANTHER" id="PTHR33407">
    <property type="entry name" value="PECTATE LYASE F-RELATED"/>
    <property type="match status" value="1"/>
</dbReference>
<dbReference type="RefSeq" id="WP_097322949.1">
    <property type="nucleotide sequence ID" value="NZ_OBDY01000013.1"/>
</dbReference>
<gene>
    <name evidence="13" type="ORF">SAMN05421748_11384</name>
</gene>
<evidence type="ECO:0000256" key="3">
    <source>
        <dbReference type="ARBA" id="ARBA00004613"/>
    </source>
</evidence>
<dbReference type="AlphaFoldDB" id="A0A285IYI7"/>
<dbReference type="Gene3D" id="2.60.120.560">
    <property type="entry name" value="Exo-inulinase, domain 1"/>
    <property type="match status" value="1"/>
</dbReference>
<dbReference type="GO" id="GO:0016787">
    <property type="term" value="F:hydrolase activity"/>
    <property type="evidence" value="ECO:0007669"/>
    <property type="project" value="InterPro"/>
</dbReference>
<evidence type="ECO:0000256" key="7">
    <source>
        <dbReference type="ARBA" id="ARBA00022729"/>
    </source>
</evidence>
<keyword evidence="14" id="KW-1185">Reference proteome</keyword>
<evidence type="ECO:0000256" key="4">
    <source>
        <dbReference type="ARBA" id="ARBA00006463"/>
    </source>
</evidence>
<organism evidence="13 14">
    <name type="scientific">Paractinoplanes atraurantiacus</name>
    <dbReference type="NCBI Taxonomy" id="1036182"/>
    <lineage>
        <taxon>Bacteria</taxon>
        <taxon>Bacillati</taxon>
        <taxon>Actinomycetota</taxon>
        <taxon>Actinomycetes</taxon>
        <taxon>Micromonosporales</taxon>
        <taxon>Micromonosporaceae</taxon>
        <taxon>Paractinoplanes</taxon>
    </lineage>
</organism>
<name>A0A285IYI7_9ACTN</name>
<evidence type="ECO:0000256" key="10">
    <source>
        <dbReference type="SAM" id="MobiDB-lite"/>
    </source>
</evidence>
<feature type="compositionally biased region" description="Low complexity" evidence="10">
    <location>
        <begin position="206"/>
        <end position="274"/>
    </location>
</feature>
<comment type="catalytic activity">
    <reaction evidence="1">
        <text>Eliminative cleavage of (1-&gt;4)-alpha-D-galacturonan to give oligosaccharides with 4-deoxy-alpha-D-galact-4-enuronosyl groups at their non-reducing ends.</text>
        <dbReference type="EC" id="4.2.2.2"/>
    </reaction>
</comment>
<dbReference type="Proteomes" id="UP000219612">
    <property type="component" value="Unassembled WGS sequence"/>
</dbReference>
<sequence length="491" mass="49091">MKYAKGALIGGVAVLAVAAAGLTATAFAAGGPSFGDTFEDGDTSGWSKSGGSWSVVTDGSKALRQADNGSELARFFAGDTSWTDYSVQASVRPLTLASSGASAGIAARASGSHEFERLVLASGTARLEEVKGSAVTVLGSLALPAAGSGWHKLRLDVSGKRVTGYVDGKVVGDVSTAKLTKGRIGLLTVDASASFDDISVGTAGNTPTTAPTATPTTATPTTATAAPTATAKPTTAAPTATTAAPTATATAKPTTAAPTVTASPVATTWPTPVSTTTLTATRKITGSVDGGNVRFVGGGDLGGDGQDEGQDPLFQLADGATLSNVIIGSPAADGVHCLGTCTLRNVWWQDVGEDAATFKGTSASQTMTVIGGGAMHASDKTFQHNGPGTFVIKDFQASDIGKLYRSCGNCSKQYARKVQVSNVTVTTPLKALVGVNANLGDVATVDKVTVVGGTSKTVICAIFKGVTSGEPTQTSSVPDGKSCTATNITLK</sequence>
<comment type="subcellular location">
    <subcellularLocation>
        <location evidence="3">Secreted</location>
    </subcellularLocation>
</comment>
<evidence type="ECO:0000256" key="1">
    <source>
        <dbReference type="ARBA" id="ARBA00000695"/>
    </source>
</evidence>
<dbReference type="InterPro" id="IPR004898">
    <property type="entry name" value="Pectate_lyase_PlyH/PlyE-like"/>
</dbReference>
<dbReference type="InterPro" id="IPR012334">
    <property type="entry name" value="Pectin_lyas_fold"/>
</dbReference>
<keyword evidence="8" id="KW-0106">Calcium</keyword>
<dbReference type="GO" id="GO:0030570">
    <property type="term" value="F:pectate lyase activity"/>
    <property type="evidence" value="ECO:0007669"/>
    <property type="project" value="UniProtKB-EC"/>
</dbReference>
<comment type="cofactor">
    <cofactor evidence="2">
        <name>Ca(2+)</name>
        <dbReference type="ChEBI" id="CHEBI:29108"/>
    </cofactor>
</comment>
<dbReference type="Gene3D" id="2.160.20.10">
    <property type="entry name" value="Single-stranded right-handed beta-helix, Pectin lyase-like"/>
    <property type="match status" value="1"/>
</dbReference>
<evidence type="ECO:0000259" key="12">
    <source>
        <dbReference type="Pfam" id="PF06439"/>
    </source>
</evidence>
<dbReference type="PANTHER" id="PTHR33407:SF9">
    <property type="entry name" value="PECTATE LYASE F-RELATED"/>
    <property type="match status" value="1"/>
</dbReference>
<dbReference type="SUPFAM" id="SSF49899">
    <property type="entry name" value="Concanavalin A-like lectins/glucanases"/>
    <property type="match status" value="1"/>
</dbReference>
<protein>
    <recommendedName>
        <fullName evidence="5">pectate lyase</fullName>
        <ecNumber evidence="5">4.2.2.2</ecNumber>
    </recommendedName>
</protein>
<keyword evidence="9 13" id="KW-0456">Lyase</keyword>
<dbReference type="Pfam" id="PF06439">
    <property type="entry name" value="3keto-disac_hyd"/>
    <property type="match status" value="1"/>
</dbReference>
<evidence type="ECO:0000256" key="9">
    <source>
        <dbReference type="ARBA" id="ARBA00023239"/>
    </source>
</evidence>
<dbReference type="GO" id="GO:0045490">
    <property type="term" value="P:pectin catabolic process"/>
    <property type="evidence" value="ECO:0007669"/>
    <property type="project" value="TreeGrafter"/>
</dbReference>
<feature type="domain" description="3-keto-alpha-glucoside-1,2-lyase/3-keto-2-hydroxy-glucal hydratase" evidence="12">
    <location>
        <begin position="36"/>
        <end position="200"/>
    </location>
</feature>
<dbReference type="InterPro" id="IPR010496">
    <property type="entry name" value="AL/BT2_dom"/>
</dbReference>
<feature type="chain" id="PRO_5013307006" description="pectate lyase" evidence="11">
    <location>
        <begin position="29"/>
        <end position="491"/>
    </location>
</feature>
<accession>A0A285IYI7</accession>
<evidence type="ECO:0000256" key="8">
    <source>
        <dbReference type="ARBA" id="ARBA00022837"/>
    </source>
</evidence>
<proteinExistence type="inferred from homology"/>
<keyword evidence="7 11" id="KW-0732">Signal</keyword>
<dbReference type="EMBL" id="OBDY01000013">
    <property type="protein sequence ID" value="SNY52737.1"/>
    <property type="molecule type" value="Genomic_DNA"/>
</dbReference>
<feature type="signal peptide" evidence="11">
    <location>
        <begin position="1"/>
        <end position="28"/>
    </location>
</feature>
<dbReference type="Pfam" id="PF03211">
    <property type="entry name" value="Pectate_lyase"/>
    <property type="match status" value="1"/>
</dbReference>
<feature type="region of interest" description="Disordered" evidence="10">
    <location>
        <begin position="198"/>
        <end position="274"/>
    </location>
</feature>
<evidence type="ECO:0000313" key="14">
    <source>
        <dbReference type="Proteomes" id="UP000219612"/>
    </source>
</evidence>
<evidence type="ECO:0000313" key="13">
    <source>
        <dbReference type="EMBL" id="SNY52737.1"/>
    </source>
</evidence>
<evidence type="ECO:0000256" key="2">
    <source>
        <dbReference type="ARBA" id="ARBA00001913"/>
    </source>
</evidence>